<keyword evidence="5 14" id="KW-0347">Helicase</keyword>
<dbReference type="GO" id="GO:0004386">
    <property type="term" value="F:helicase activity"/>
    <property type="evidence" value="ECO:0007669"/>
    <property type="project" value="UniProtKB-KW"/>
</dbReference>
<gene>
    <name evidence="18" type="ORF">ACFO3M_15280</name>
</gene>
<dbReference type="InterPro" id="IPR011604">
    <property type="entry name" value="PDDEXK-like_dom_sf"/>
</dbReference>
<keyword evidence="1" id="KW-0540">Nuclease</keyword>
<evidence type="ECO:0000256" key="4">
    <source>
        <dbReference type="ARBA" id="ARBA00022801"/>
    </source>
</evidence>
<evidence type="ECO:0000256" key="5">
    <source>
        <dbReference type="ARBA" id="ARBA00022806"/>
    </source>
</evidence>
<dbReference type="InterPro" id="IPR011335">
    <property type="entry name" value="Restrct_endonuc-II-like"/>
</dbReference>
<keyword evidence="19" id="KW-1185">Reference proteome</keyword>
<dbReference type="PANTHER" id="PTHR11070">
    <property type="entry name" value="UVRD / RECB / PCRA DNA HELICASE FAMILY MEMBER"/>
    <property type="match status" value="1"/>
</dbReference>
<dbReference type="CDD" id="cd17932">
    <property type="entry name" value="DEXQc_UvrD"/>
    <property type="match status" value="1"/>
</dbReference>
<dbReference type="RefSeq" id="WP_387990384.1">
    <property type="nucleotide sequence ID" value="NZ_JBHSGR010000016.1"/>
</dbReference>
<dbReference type="InterPro" id="IPR014016">
    <property type="entry name" value="UvrD-like_ATP-bd"/>
</dbReference>
<dbReference type="Gene3D" id="3.90.320.10">
    <property type="match status" value="1"/>
</dbReference>
<feature type="domain" description="UvrD-like helicase C-terminal" evidence="17">
    <location>
        <begin position="382"/>
        <end position="691"/>
    </location>
</feature>
<feature type="domain" description="UvrD-like helicase ATP-binding" evidence="16">
    <location>
        <begin position="46"/>
        <end position="381"/>
    </location>
</feature>
<keyword evidence="8" id="KW-0238">DNA-binding</keyword>
<sequence length="1139" mass="121065">MSRRAPTPDEQLSFDDLLGPAVAEPVKPRRLLDPAEVAARCGLSYAPSPEQAGVVSAPADRPLVVVAGAGSGKTETMAARVCWLVANELVAPEEILGLTFTRKAASELNERIRLRLGALARHPETDPQLRERLAVAVPTVSTYHGYAASLVSEHGLRIGVEPGAGVLGPAMCWGQAAAVVSGWTGDMDDVPLSPLTTTEDVLALAAELGEHDVSPAALRTWTARLEAQVAGYPDAKGKRGPYKPVVEMLARQRARVALLPLVEAFEGRKRAAGAIDHSDQVALAARIAVSAPEVGRRERARWRIVLLDEYQDTSVGQLRMLEALFGRATGHAVLAVGDPRQSIYGWRGASSGTIERFDRTFPGARGKGAQRLTLATSWRNDGAVLDVANAVAGLLPAPVVALPDLTARPGAGPGTALAGLYTTVAEETEALADRLAACWRGEDPALPPRPDGRPPTTAVLVRTRKQLPGIAAALRARGLPVTVVGLGGLLEVPEVSDVVATLTVLVDPSAGDALGRLLTGARWRIGPRDLAALEARARALVHARTPDGDDDEPVRRSERGSIVEALDDLGDPGAYSRAAYRRLRRLAGELAHLRGRLGESLPDLVDEVARTLGLETELASTPGVSPGAARAHLDALHAVAAEFTELAELPSLPAFLGYLRDAEERERGLEPGEVAVDPESVQLLTVHSAKGLEWDVVAVPGMTADQFPSRTDTSDSWVKDPGAIPVDLRTTDRAELPQLRLPVPGSGDQAAVRAALEDYVEEWKAFGEAEEIRLGYVAVTRAKHLLLCSGSWWREGVKPNGPSVLLDTVRRACTAGAGVVVAWAERPEEDATNPALEEWPVGLWPADPLSPPRRRALTAAAELVTGAAPHPLDPAAALGTSDPVVEQWVREADLLLRERRRTARPTVEVPLPSHLSVSELVALRRDPAELARRLRRPMPSAPAPLARRGTAFHAWLEERFGVSRLLDLDELPGSGDESAAPDGALGALQAAFLAGPWADRQPVEVEVPFETPLGPLTLRGRIDAVFADGDGGFEVVDWKTGPPPSGAELSAAAVQLAAYRLGWSRLTGVPVEKVSAGFHHVAAGVTVRPVDLLDEAGLLALVTGEATHEELPPEPDDDELPPPPEPDDEELPPPPEEET</sequence>
<feature type="binding site" evidence="14">
    <location>
        <begin position="67"/>
        <end position="74"/>
    </location>
    <ligand>
        <name>ATP</name>
        <dbReference type="ChEBI" id="CHEBI:30616"/>
    </ligand>
</feature>
<evidence type="ECO:0000259" key="17">
    <source>
        <dbReference type="PROSITE" id="PS51217"/>
    </source>
</evidence>
<dbReference type="Pfam" id="PF00580">
    <property type="entry name" value="UvrD-helicase"/>
    <property type="match status" value="1"/>
</dbReference>
<evidence type="ECO:0000256" key="13">
    <source>
        <dbReference type="ARBA" id="ARBA00048988"/>
    </source>
</evidence>
<dbReference type="Gene3D" id="1.10.486.10">
    <property type="entry name" value="PCRA, domain 4"/>
    <property type="match status" value="1"/>
</dbReference>
<evidence type="ECO:0000256" key="9">
    <source>
        <dbReference type="ARBA" id="ARBA00023204"/>
    </source>
</evidence>
<evidence type="ECO:0000256" key="10">
    <source>
        <dbReference type="ARBA" id="ARBA00023235"/>
    </source>
</evidence>
<dbReference type="EC" id="5.6.2.4" evidence="12"/>
<dbReference type="InterPro" id="IPR038726">
    <property type="entry name" value="PDDEXK_AddAB-type"/>
</dbReference>
<dbReference type="SUPFAM" id="SSF52980">
    <property type="entry name" value="Restriction endonuclease-like"/>
    <property type="match status" value="1"/>
</dbReference>
<dbReference type="EMBL" id="JBHSGR010000016">
    <property type="protein sequence ID" value="MFC4694759.1"/>
    <property type="molecule type" value="Genomic_DNA"/>
</dbReference>
<evidence type="ECO:0000256" key="14">
    <source>
        <dbReference type="PROSITE-ProRule" id="PRU00560"/>
    </source>
</evidence>
<evidence type="ECO:0000313" key="19">
    <source>
        <dbReference type="Proteomes" id="UP001596025"/>
    </source>
</evidence>
<dbReference type="PROSITE" id="PS51217">
    <property type="entry name" value="UVRD_HELICASE_CTER"/>
    <property type="match status" value="1"/>
</dbReference>
<evidence type="ECO:0000256" key="12">
    <source>
        <dbReference type="ARBA" id="ARBA00034808"/>
    </source>
</evidence>
<dbReference type="PANTHER" id="PTHR11070:SF55">
    <property type="entry name" value="DNA 3'-5' HELICASE"/>
    <property type="match status" value="1"/>
</dbReference>
<accession>A0ABV9LKS2</accession>
<dbReference type="Proteomes" id="UP001596025">
    <property type="component" value="Unassembled WGS sequence"/>
</dbReference>
<comment type="catalytic activity">
    <reaction evidence="13">
        <text>ATP + H2O = ADP + phosphate + H(+)</text>
        <dbReference type="Rhea" id="RHEA:13065"/>
        <dbReference type="ChEBI" id="CHEBI:15377"/>
        <dbReference type="ChEBI" id="CHEBI:15378"/>
        <dbReference type="ChEBI" id="CHEBI:30616"/>
        <dbReference type="ChEBI" id="CHEBI:43474"/>
        <dbReference type="ChEBI" id="CHEBI:456216"/>
        <dbReference type="EC" id="5.6.2.4"/>
    </reaction>
</comment>
<keyword evidence="9" id="KW-0234">DNA repair</keyword>
<evidence type="ECO:0000313" key="18">
    <source>
        <dbReference type="EMBL" id="MFC4694759.1"/>
    </source>
</evidence>
<feature type="compositionally biased region" description="Acidic residues" evidence="15">
    <location>
        <begin position="1112"/>
        <end position="1139"/>
    </location>
</feature>
<comment type="caution">
    <text evidence="18">The sequence shown here is derived from an EMBL/GenBank/DDBJ whole genome shotgun (WGS) entry which is preliminary data.</text>
</comment>
<evidence type="ECO:0000256" key="15">
    <source>
        <dbReference type="SAM" id="MobiDB-lite"/>
    </source>
</evidence>
<evidence type="ECO:0000256" key="6">
    <source>
        <dbReference type="ARBA" id="ARBA00022839"/>
    </source>
</evidence>
<evidence type="ECO:0000259" key="16">
    <source>
        <dbReference type="PROSITE" id="PS51198"/>
    </source>
</evidence>
<evidence type="ECO:0000256" key="8">
    <source>
        <dbReference type="ARBA" id="ARBA00023125"/>
    </source>
</evidence>
<dbReference type="Pfam" id="PF12705">
    <property type="entry name" value="PDDEXK_1"/>
    <property type="match status" value="1"/>
</dbReference>
<comment type="catalytic activity">
    <reaction evidence="11">
        <text>Couples ATP hydrolysis with the unwinding of duplex DNA by translocating in the 3'-5' direction.</text>
        <dbReference type="EC" id="5.6.2.4"/>
    </reaction>
</comment>
<dbReference type="PROSITE" id="PS51198">
    <property type="entry name" value="UVRD_HELICASE_ATP_BIND"/>
    <property type="match status" value="1"/>
</dbReference>
<dbReference type="InterPro" id="IPR014017">
    <property type="entry name" value="DNA_helicase_UvrD-like_C"/>
</dbReference>
<keyword evidence="10" id="KW-0413">Isomerase</keyword>
<evidence type="ECO:0000256" key="11">
    <source>
        <dbReference type="ARBA" id="ARBA00034617"/>
    </source>
</evidence>
<keyword evidence="2 14" id="KW-0547">Nucleotide-binding</keyword>
<evidence type="ECO:0000256" key="3">
    <source>
        <dbReference type="ARBA" id="ARBA00022763"/>
    </source>
</evidence>
<keyword evidence="3" id="KW-0227">DNA damage</keyword>
<dbReference type="Gene3D" id="3.40.50.300">
    <property type="entry name" value="P-loop containing nucleotide triphosphate hydrolases"/>
    <property type="match status" value="3"/>
</dbReference>
<keyword evidence="4 14" id="KW-0378">Hydrolase</keyword>
<dbReference type="Pfam" id="PF13361">
    <property type="entry name" value="UvrD_C"/>
    <property type="match status" value="2"/>
</dbReference>
<feature type="region of interest" description="Disordered" evidence="15">
    <location>
        <begin position="1103"/>
        <end position="1139"/>
    </location>
</feature>
<dbReference type="InterPro" id="IPR027417">
    <property type="entry name" value="P-loop_NTPase"/>
</dbReference>
<proteinExistence type="predicted"/>
<protein>
    <recommendedName>
        <fullName evidence="12">DNA 3'-5' helicase</fullName>
        <ecNumber evidence="12">5.6.2.4</ecNumber>
    </recommendedName>
</protein>
<name>A0ABV9LKS2_9ACTN</name>
<dbReference type="InterPro" id="IPR000212">
    <property type="entry name" value="DNA_helicase_UvrD/REP"/>
</dbReference>
<keyword evidence="7 14" id="KW-0067">ATP-binding</keyword>
<evidence type="ECO:0000256" key="2">
    <source>
        <dbReference type="ARBA" id="ARBA00022741"/>
    </source>
</evidence>
<keyword evidence="6" id="KW-0269">Exonuclease</keyword>
<dbReference type="SUPFAM" id="SSF52540">
    <property type="entry name" value="P-loop containing nucleoside triphosphate hydrolases"/>
    <property type="match status" value="1"/>
</dbReference>
<reference evidence="19" key="1">
    <citation type="journal article" date="2019" name="Int. J. Syst. Evol. Microbiol.">
        <title>The Global Catalogue of Microorganisms (GCM) 10K type strain sequencing project: providing services to taxonomists for standard genome sequencing and annotation.</title>
        <authorList>
            <consortium name="The Broad Institute Genomics Platform"/>
            <consortium name="The Broad Institute Genome Sequencing Center for Infectious Disease"/>
            <person name="Wu L."/>
            <person name="Ma J."/>
        </authorList>
    </citation>
    <scope>NUCLEOTIDE SEQUENCE [LARGE SCALE GENOMIC DNA]</scope>
    <source>
        <strain evidence="19">CCUG 62763</strain>
    </source>
</reference>
<evidence type="ECO:0000256" key="7">
    <source>
        <dbReference type="ARBA" id="ARBA00022840"/>
    </source>
</evidence>
<evidence type="ECO:0000256" key="1">
    <source>
        <dbReference type="ARBA" id="ARBA00022722"/>
    </source>
</evidence>
<organism evidence="18 19">
    <name type="scientific">Geodermatophilus arenarius</name>
    <dbReference type="NCBI Taxonomy" id="1137990"/>
    <lineage>
        <taxon>Bacteria</taxon>
        <taxon>Bacillati</taxon>
        <taxon>Actinomycetota</taxon>
        <taxon>Actinomycetes</taxon>
        <taxon>Geodermatophilales</taxon>
        <taxon>Geodermatophilaceae</taxon>
        <taxon>Geodermatophilus</taxon>
    </lineage>
</organism>